<evidence type="ECO:0000256" key="1">
    <source>
        <dbReference type="ARBA" id="ARBA00022670"/>
    </source>
</evidence>
<evidence type="ECO:0000256" key="2">
    <source>
        <dbReference type="ARBA" id="ARBA00022723"/>
    </source>
</evidence>
<dbReference type="InterPro" id="IPR001570">
    <property type="entry name" value="Peptidase_M4_C_domain"/>
</dbReference>
<feature type="domain" description="Peptidase M4" evidence="8">
    <location>
        <begin position="234"/>
        <end position="384"/>
    </location>
</feature>
<evidence type="ECO:0000259" key="11">
    <source>
        <dbReference type="Pfam" id="PF18962"/>
    </source>
</evidence>
<dbReference type="AlphaFoldDB" id="A0A2P8G4Z2"/>
<dbReference type="Gene3D" id="3.10.450.490">
    <property type="match status" value="1"/>
</dbReference>
<gene>
    <name evidence="12" type="ORF">CLV42_107196</name>
</gene>
<dbReference type="InterPro" id="IPR027268">
    <property type="entry name" value="Peptidase_M4/M1_CTD_sf"/>
</dbReference>
<comment type="caution">
    <text evidence="12">The sequence shown here is derived from an EMBL/GenBank/DDBJ whole genome shotgun (WGS) entry which is preliminary data.</text>
</comment>
<protein>
    <submittedName>
        <fullName evidence="12">Putative secreted protein (Por secretion system target)</fullName>
    </submittedName>
</protein>
<dbReference type="InterPro" id="IPR013856">
    <property type="entry name" value="Peptidase_M4_domain"/>
</dbReference>
<dbReference type="Pfam" id="PF18962">
    <property type="entry name" value="Por_Secre_tail"/>
    <property type="match status" value="1"/>
</dbReference>
<dbReference type="OrthoDB" id="291295at2"/>
<keyword evidence="1" id="KW-0645">Protease</keyword>
<proteinExistence type="predicted"/>
<dbReference type="Gene3D" id="3.10.170.10">
    <property type="match status" value="1"/>
</dbReference>
<dbReference type="Pfam" id="PF01447">
    <property type="entry name" value="Peptidase_M4"/>
    <property type="match status" value="1"/>
</dbReference>
<evidence type="ECO:0000256" key="5">
    <source>
        <dbReference type="ARBA" id="ARBA00022833"/>
    </source>
</evidence>
<keyword evidence="2" id="KW-0479">Metal-binding</keyword>
<feature type="domain" description="Secretion system C-terminal sorting" evidence="11">
    <location>
        <begin position="732"/>
        <end position="814"/>
    </location>
</feature>
<evidence type="ECO:0000256" key="3">
    <source>
        <dbReference type="ARBA" id="ARBA00022729"/>
    </source>
</evidence>
<feature type="signal peptide" evidence="7">
    <location>
        <begin position="1"/>
        <end position="25"/>
    </location>
</feature>
<evidence type="ECO:0000256" key="7">
    <source>
        <dbReference type="SAM" id="SignalP"/>
    </source>
</evidence>
<dbReference type="Gene3D" id="1.10.390.10">
    <property type="entry name" value="Neutral Protease Domain 2"/>
    <property type="match status" value="1"/>
</dbReference>
<evidence type="ECO:0000259" key="10">
    <source>
        <dbReference type="Pfam" id="PF07504"/>
    </source>
</evidence>
<dbReference type="PANTHER" id="PTHR33794:SF1">
    <property type="entry name" value="BACILLOLYSIN"/>
    <property type="match status" value="1"/>
</dbReference>
<keyword evidence="3 7" id="KW-0732">Signal</keyword>
<evidence type="ECO:0000313" key="13">
    <source>
        <dbReference type="Proteomes" id="UP000240978"/>
    </source>
</evidence>
<keyword evidence="13" id="KW-1185">Reference proteome</keyword>
<dbReference type="GO" id="GO:0004222">
    <property type="term" value="F:metalloendopeptidase activity"/>
    <property type="evidence" value="ECO:0007669"/>
    <property type="project" value="InterPro"/>
</dbReference>
<dbReference type="CDD" id="cd09597">
    <property type="entry name" value="M4_TLP"/>
    <property type="match status" value="1"/>
</dbReference>
<dbReference type="Pfam" id="PF02868">
    <property type="entry name" value="Peptidase_M4_C"/>
    <property type="match status" value="1"/>
</dbReference>
<feature type="chain" id="PRO_5015109044" evidence="7">
    <location>
        <begin position="26"/>
        <end position="817"/>
    </location>
</feature>
<dbReference type="GO" id="GO:0006508">
    <property type="term" value="P:proteolysis"/>
    <property type="evidence" value="ECO:0007669"/>
    <property type="project" value="UniProtKB-KW"/>
</dbReference>
<dbReference type="GO" id="GO:0046872">
    <property type="term" value="F:metal ion binding"/>
    <property type="evidence" value="ECO:0007669"/>
    <property type="project" value="UniProtKB-KW"/>
</dbReference>
<dbReference type="NCBIfam" id="TIGR04183">
    <property type="entry name" value="Por_Secre_tail"/>
    <property type="match status" value="1"/>
</dbReference>
<dbReference type="InterPro" id="IPR011096">
    <property type="entry name" value="FTP_domain"/>
</dbReference>
<sequence>MNIPLMKSKFILLACLMLLQTSLWAQQVILQTDTAGNGKVKFMRLDTKQRPQPVANAQGFMKQTLKMSLDDSLRLDKVITDKDRDHRLYQQYYKGYKVPAGTYAVHSQNGIIESANGFFQDIGKPSVQVKVDEKTALKKALGFIHARTYGWEDEFTQKRYQEVAKDPKATLYPKGELVISRDDSITHSFRLAYKFHIYAVMPLSDNNVYVDAITGNVIGKEQLIMDANTPGFVTTLYNGWQSVTLDSYTGGYRLRETRSVGSLSAQIQTLDMQNGSNYSAAVDFSNAGTGWTTANAGHDVHWGTEKVFDYWASVRGRNSYDNLGATLFGYVHANLHGINSQYPDNDNAFWDPTMHSMTYGDGTTQFKALTSLDVIAHEIGHGICQYTAALPGGYSEQGAMNEGLSDIWGAVIEYYATPYKQTWLIGDEIMKNGQPCLRSMIDPNSLSYPDTYHGTYWDYNNEPHKNSTVLSHWFYLLSQGGSGTNDLGNSYSVTGQGISIAADIIWNAESTGKLQSQSQYADARTATINAATELYGAGSCQVKAVTDAWYAVGIGAAPPNANLVISGVAAFCSSSTYTVSGVPAGQTVTWTATPAGYVTLNASGNSVTLTKASAGNFTLTASLPNCIFATKAVSTVSKMNLTSSQSGPCNGAWQGWMVNSAPNMPLSNYAWTSTPTSGSSINIYSSSSSSSYVSVYGGGGVNITATNACGEVVHDGVTVYSSCPRTLVFTVSPNPAVSTVNIQPKSNTDPMAQKTTVAPHITNISIYDQMGNLLRKQKYANVSNAQLKVDGLRIGVYFLEIDYDKTKERQQLIIGQQ</sequence>
<accession>A0A2P8G4Z2</accession>
<dbReference type="SUPFAM" id="SSF55486">
    <property type="entry name" value="Metalloproteases ('zincins'), catalytic domain"/>
    <property type="match status" value="1"/>
</dbReference>
<dbReference type="PANTHER" id="PTHR33794">
    <property type="entry name" value="BACILLOLYSIN"/>
    <property type="match status" value="1"/>
</dbReference>
<evidence type="ECO:0000256" key="6">
    <source>
        <dbReference type="ARBA" id="ARBA00023049"/>
    </source>
</evidence>
<keyword evidence="6" id="KW-0482">Metalloprotease</keyword>
<evidence type="ECO:0000259" key="8">
    <source>
        <dbReference type="Pfam" id="PF01447"/>
    </source>
</evidence>
<organism evidence="12 13">
    <name type="scientific">Chitinophaga ginsengisoli</name>
    <dbReference type="NCBI Taxonomy" id="363837"/>
    <lineage>
        <taxon>Bacteria</taxon>
        <taxon>Pseudomonadati</taxon>
        <taxon>Bacteroidota</taxon>
        <taxon>Chitinophagia</taxon>
        <taxon>Chitinophagales</taxon>
        <taxon>Chitinophagaceae</taxon>
        <taxon>Chitinophaga</taxon>
    </lineage>
</organism>
<dbReference type="Pfam" id="PF07504">
    <property type="entry name" value="FTP"/>
    <property type="match status" value="1"/>
</dbReference>
<dbReference type="Proteomes" id="UP000240978">
    <property type="component" value="Unassembled WGS sequence"/>
</dbReference>
<dbReference type="InterPro" id="IPR026444">
    <property type="entry name" value="Secre_tail"/>
</dbReference>
<evidence type="ECO:0000313" key="12">
    <source>
        <dbReference type="EMBL" id="PSL29050.1"/>
    </source>
</evidence>
<feature type="domain" description="Peptidase M4 C-terminal" evidence="9">
    <location>
        <begin position="395"/>
        <end position="554"/>
    </location>
</feature>
<dbReference type="EMBL" id="PYGK01000007">
    <property type="protein sequence ID" value="PSL29050.1"/>
    <property type="molecule type" value="Genomic_DNA"/>
</dbReference>
<reference evidence="12 13" key="1">
    <citation type="submission" date="2018-03" db="EMBL/GenBank/DDBJ databases">
        <title>Genomic Encyclopedia of Archaeal and Bacterial Type Strains, Phase II (KMG-II): from individual species to whole genera.</title>
        <authorList>
            <person name="Goeker M."/>
        </authorList>
    </citation>
    <scope>NUCLEOTIDE SEQUENCE [LARGE SCALE GENOMIC DNA]</scope>
    <source>
        <strain evidence="12 13">DSM 18107</strain>
    </source>
</reference>
<evidence type="ECO:0000256" key="4">
    <source>
        <dbReference type="ARBA" id="ARBA00022801"/>
    </source>
</evidence>
<keyword evidence="4" id="KW-0378">Hydrolase</keyword>
<feature type="domain" description="FTP" evidence="10">
    <location>
        <begin position="72"/>
        <end position="117"/>
    </location>
</feature>
<keyword evidence="5" id="KW-0862">Zinc</keyword>
<evidence type="ECO:0000259" key="9">
    <source>
        <dbReference type="Pfam" id="PF02868"/>
    </source>
</evidence>
<dbReference type="InterPro" id="IPR050728">
    <property type="entry name" value="Zinc_Metalloprotease_M4"/>
</dbReference>
<name>A0A2P8G4Z2_9BACT</name>